<dbReference type="InterPro" id="IPR058323">
    <property type="entry name" value="DUF8010"/>
</dbReference>
<reference evidence="3 4" key="1">
    <citation type="submission" date="2020-04" db="EMBL/GenBank/DDBJ databases">
        <title>Nesterenkonia sp. nov., isolated from marine sediment.</title>
        <authorList>
            <person name="Zhang G."/>
        </authorList>
    </citation>
    <scope>NUCLEOTIDE SEQUENCE [LARGE SCALE GENOMIC DNA]</scope>
    <source>
        <strain evidence="3 4">MY13</strain>
    </source>
</reference>
<evidence type="ECO:0000313" key="3">
    <source>
        <dbReference type="EMBL" id="NLS08756.1"/>
    </source>
</evidence>
<dbReference type="Pfam" id="PF26572">
    <property type="entry name" value="DUF8185"/>
    <property type="match status" value="1"/>
</dbReference>
<dbReference type="RefSeq" id="WP_168886243.1">
    <property type="nucleotide sequence ID" value="NZ_JABAHY010000001.1"/>
</dbReference>
<dbReference type="Proteomes" id="UP000523139">
    <property type="component" value="Unassembled WGS sequence"/>
</dbReference>
<gene>
    <name evidence="3" type="ORF">HGQ17_01795</name>
</gene>
<organism evidence="3 4">
    <name type="scientific">Nesterenkonia sedimenti</name>
    <dbReference type="NCBI Taxonomy" id="1463632"/>
    <lineage>
        <taxon>Bacteria</taxon>
        <taxon>Bacillati</taxon>
        <taxon>Actinomycetota</taxon>
        <taxon>Actinomycetes</taxon>
        <taxon>Micrococcales</taxon>
        <taxon>Micrococcaceae</taxon>
        <taxon>Nesterenkonia</taxon>
    </lineage>
</organism>
<evidence type="ECO:0000259" key="2">
    <source>
        <dbReference type="Pfam" id="PF26572"/>
    </source>
</evidence>
<feature type="domain" description="DUF8010" evidence="1">
    <location>
        <begin position="1"/>
        <end position="101"/>
    </location>
</feature>
<dbReference type="InterPro" id="IPR058498">
    <property type="entry name" value="DUF8185"/>
</dbReference>
<name>A0A7X8YCW6_9MICC</name>
<comment type="caution">
    <text evidence="3">The sequence shown here is derived from an EMBL/GenBank/DDBJ whole genome shotgun (WGS) entry which is preliminary data.</text>
</comment>
<proteinExistence type="predicted"/>
<evidence type="ECO:0000259" key="1">
    <source>
        <dbReference type="Pfam" id="PF26035"/>
    </source>
</evidence>
<evidence type="ECO:0000313" key="4">
    <source>
        <dbReference type="Proteomes" id="UP000523139"/>
    </source>
</evidence>
<accession>A0A7X8YCW6</accession>
<dbReference type="EMBL" id="JABAHY010000001">
    <property type="protein sequence ID" value="NLS08756.1"/>
    <property type="molecule type" value="Genomic_DNA"/>
</dbReference>
<dbReference type="AlphaFoldDB" id="A0A7X8YCW6"/>
<keyword evidence="4" id="KW-1185">Reference proteome</keyword>
<sequence length="221" mass="23555">MTQHLHFAEAAALQDLNTFVKRGRKINEQGIRLQAVGTVLAAWLPVMTPSTLTSRIPAVLGLRTMALAEPSEADLTVELGAVAERLARMNPVDVQFPLPPSQINAPWAAVTPPRSGWEPAGTIRDAQLRQAAESGISEVARVVPETAGAHVVEQVRERIWGADLQESLPALNIAGIPAGAAFGAYSLGFLSDDETATSTVHTLGRWVRLSSAGGFILARRV</sequence>
<feature type="domain" description="DUF8185" evidence="2">
    <location>
        <begin position="112"/>
        <end position="220"/>
    </location>
</feature>
<dbReference type="Pfam" id="PF26035">
    <property type="entry name" value="DUF8010"/>
    <property type="match status" value="1"/>
</dbReference>
<protein>
    <submittedName>
        <fullName evidence="3">Uncharacterized protein</fullName>
    </submittedName>
</protein>